<dbReference type="InterPro" id="IPR012334">
    <property type="entry name" value="Pectin_lyas_fold"/>
</dbReference>
<accession>A0A934WLZ9</accession>
<reference evidence="4" key="1">
    <citation type="journal article" date="2012" name="J. Microbiol. Biotechnol.">
        <title>Ramlibacter ginsenosidimutans sp. nov., with ginsenoside-converting activity.</title>
        <authorList>
            <person name="Wang L."/>
            <person name="An D.S."/>
            <person name="Kim S.G."/>
            <person name="Jin F.X."/>
            <person name="Kim S.C."/>
            <person name="Lee S.T."/>
            <person name="Im W.T."/>
        </authorList>
    </citation>
    <scope>NUCLEOTIDE SEQUENCE</scope>
    <source>
        <strain evidence="4">KACC 17527</strain>
    </source>
</reference>
<name>A0A934WLZ9_9BURK</name>
<evidence type="ECO:0000313" key="5">
    <source>
        <dbReference type="Proteomes" id="UP000630528"/>
    </source>
</evidence>
<proteinExistence type="predicted"/>
<dbReference type="EMBL" id="JAEPWM010000002">
    <property type="protein sequence ID" value="MBK6005642.1"/>
    <property type="molecule type" value="Genomic_DNA"/>
</dbReference>
<reference evidence="4" key="2">
    <citation type="submission" date="2021-01" db="EMBL/GenBank/DDBJ databases">
        <authorList>
            <person name="Kang M."/>
        </authorList>
    </citation>
    <scope>NUCLEOTIDE SEQUENCE</scope>
    <source>
        <strain evidence="4">KACC 17527</strain>
    </source>
</reference>
<feature type="region of interest" description="Disordered" evidence="1">
    <location>
        <begin position="910"/>
        <end position="959"/>
    </location>
</feature>
<protein>
    <submittedName>
        <fullName evidence="4">Filamentous hemagglutinin N-terminal domain-containing protein</fullName>
    </submittedName>
</protein>
<dbReference type="PANTHER" id="PTHR12338">
    <property type="entry name" value="AUTOTRANSPORTER"/>
    <property type="match status" value="1"/>
</dbReference>
<feature type="signal peptide" evidence="2">
    <location>
        <begin position="1"/>
        <end position="26"/>
    </location>
</feature>
<dbReference type="Gene3D" id="2.160.20.10">
    <property type="entry name" value="Single-stranded right-handed beta-helix, Pectin lyase-like"/>
    <property type="match status" value="1"/>
</dbReference>
<dbReference type="RefSeq" id="WP_201167144.1">
    <property type="nucleotide sequence ID" value="NZ_JAEPWM010000002.1"/>
</dbReference>
<dbReference type="Pfam" id="PF05860">
    <property type="entry name" value="TPS"/>
    <property type="match status" value="1"/>
</dbReference>
<dbReference type="Proteomes" id="UP000630528">
    <property type="component" value="Unassembled WGS sequence"/>
</dbReference>
<dbReference type="PANTHER" id="PTHR12338:SF5">
    <property type="entry name" value="ANTIGEN 43-RELATED"/>
    <property type="match status" value="1"/>
</dbReference>
<dbReference type="NCBIfam" id="TIGR01901">
    <property type="entry name" value="adhes_NPXG"/>
    <property type="match status" value="1"/>
</dbReference>
<keyword evidence="5" id="KW-1185">Reference proteome</keyword>
<evidence type="ECO:0000313" key="4">
    <source>
        <dbReference type="EMBL" id="MBK6005642.1"/>
    </source>
</evidence>
<dbReference type="InterPro" id="IPR008638">
    <property type="entry name" value="FhaB/CdiA-like_TPS"/>
</dbReference>
<evidence type="ECO:0000256" key="2">
    <source>
        <dbReference type="SAM" id="SignalP"/>
    </source>
</evidence>
<comment type="caution">
    <text evidence="4">The sequence shown here is derived from an EMBL/GenBank/DDBJ whole genome shotgun (WGS) entry which is preliminary data.</text>
</comment>
<feature type="domain" description="Filamentous haemagglutinin FhaB/tRNA nuclease CdiA-like TPS" evidence="3">
    <location>
        <begin position="30"/>
        <end position="142"/>
    </location>
</feature>
<keyword evidence="2" id="KW-0732">Signal</keyword>
<evidence type="ECO:0000259" key="3">
    <source>
        <dbReference type="SMART" id="SM00912"/>
    </source>
</evidence>
<organism evidence="4 5">
    <name type="scientific">Ramlibacter ginsenosidimutans</name>
    <dbReference type="NCBI Taxonomy" id="502333"/>
    <lineage>
        <taxon>Bacteria</taxon>
        <taxon>Pseudomonadati</taxon>
        <taxon>Pseudomonadota</taxon>
        <taxon>Betaproteobacteria</taxon>
        <taxon>Burkholderiales</taxon>
        <taxon>Comamonadaceae</taxon>
        <taxon>Ramlibacter</taxon>
    </lineage>
</organism>
<dbReference type="AlphaFoldDB" id="A0A934WLZ9"/>
<feature type="chain" id="PRO_5036975625" evidence="2">
    <location>
        <begin position="27"/>
        <end position="959"/>
    </location>
</feature>
<evidence type="ECO:0000256" key="1">
    <source>
        <dbReference type="SAM" id="MobiDB-lite"/>
    </source>
</evidence>
<sequence length="959" mass="93503">MRRFRLRHLPFAVAALCAAMSPPLRAQVASGALPTGWNVTGGSAAISRNGSTLNIVQGTQQAIVNFQSFNVGSGAVVDIRQPGTQSALLARTVGGGVSQIDGQIKANGALWLINPAGIMVGSGARIDVGRFVASTLNVSDSDFLAGRLTFGSGGTAGEVRNDGTINAASGGSIYLVAPSVTNTGTLHAPGGEVLLAAGQNVQLMDTGTPGVSVEITGTRGEAKNLGRIVAEAGRIGLAAGLVSNSGAIHADSVVSEGGRVFLRASGDLQTTAASDISASGTKGGRVELIADGAAKIDGRVAATGSAGAGGYVDTSGRSALDVVNVPLVGRGGEWHIDPYDIEIVASGTNAATGTSAIVSTGAGAQVGADTITAQLDAGVNVSITTGTGNPATDLTHGDITVSAAIAKTGSVDSALTLNANNNIVINAPITSANSALALNLNSNRQDDYIGVDHTVQLNANLGLHGGVLTVSEGSTGNGNGAITINAGTTSLDFATSAINAATVNVWTGGTLALGRAGSALSGALNNDGLVTVAGTGTAVLDHGGTHGGSFDVAAGSTLSMSGGHNFAGGAAFTGTGTVEWAGAMGLAVPVVFGAAGPALVLHDVNLSNRDGGLLTTQGAVAIDGQVTVSDLMAWNNAGTVSVGPGSTAAVLLQGTGSFDNQAGGTVRIDQGLLDATFDAAHANNGAIVLANGGTLRSAAADIYNNGNISGSGVLALGGGSGALALGSATGGTLFNNGRVAPGTSAAVGTLSVQGNYNQGSAGTLAIKLAGLGAGHFDLLDIDGSAQLAGTVQLQAMPGFAAANAAFADFVVARGGGNGGAFGQVSTAPIATGSGVTTLSVGYAASATAAARVTASVVPAAPAPSADICTIAPNSALCQVLTPPINTPVQLATNTVIRNVNLIAPSTYVVPPGLHQDPSTTPPDNKGSDATQPAGGKSGAKDKDQAVGATDKGTKKMYCN</sequence>
<dbReference type="SUPFAM" id="SSF51126">
    <property type="entry name" value="Pectin lyase-like"/>
    <property type="match status" value="1"/>
</dbReference>
<feature type="compositionally biased region" description="Polar residues" evidence="1">
    <location>
        <begin position="916"/>
        <end position="930"/>
    </location>
</feature>
<gene>
    <name evidence="4" type="ORF">JJB11_06010</name>
</gene>
<dbReference type="InterPro" id="IPR050909">
    <property type="entry name" value="Bact_Autotransporter_VF"/>
</dbReference>
<dbReference type="SMART" id="SM00912">
    <property type="entry name" value="Haemagg_act"/>
    <property type="match status" value="1"/>
</dbReference>
<dbReference type="InterPro" id="IPR011050">
    <property type="entry name" value="Pectin_lyase_fold/virulence"/>
</dbReference>